<dbReference type="Proteomes" id="UP000527355">
    <property type="component" value="Unassembled WGS sequence"/>
</dbReference>
<evidence type="ECO:0000313" key="1">
    <source>
        <dbReference type="EMBL" id="KAF6324784.1"/>
    </source>
</evidence>
<name>A0A7J7VHZ7_MYOMY</name>
<keyword evidence="2" id="KW-1185">Reference proteome</keyword>
<gene>
    <name evidence="1" type="ORF">mMyoMyo1_008254</name>
</gene>
<sequence length="120" mass="13814">MKYTFCSSAHGTVSKIGLILGHMLNLNKFKKIKIISSILSDQNDMKLLISYNKNAQKQSNTGRLNSMQLNNEWVTKEIKEKNLKIMETIKNEHKTIQNLWDTVKADLRGTFVAIQAYIKK</sequence>
<protein>
    <submittedName>
        <fullName evidence="1">Uncharacterized protein</fullName>
    </submittedName>
</protein>
<dbReference type="EMBL" id="JABWUV010000010">
    <property type="protein sequence ID" value="KAF6324784.1"/>
    <property type="molecule type" value="Genomic_DNA"/>
</dbReference>
<evidence type="ECO:0000313" key="2">
    <source>
        <dbReference type="Proteomes" id="UP000527355"/>
    </source>
</evidence>
<comment type="caution">
    <text evidence="1">The sequence shown here is derived from an EMBL/GenBank/DDBJ whole genome shotgun (WGS) entry which is preliminary data.</text>
</comment>
<reference evidence="1 2" key="1">
    <citation type="journal article" date="2020" name="Nature">
        <title>Six reference-quality genomes reveal evolution of bat adaptations.</title>
        <authorList>
            <person name="Jebb D."/>
            <person name="Huang Z."/>
            <person name="Pippel M."/>
            <person name="Hughes G.M."/>
            <person name="Lavrichenko K."/>
            <person name="Devanna P."/>
            <person name="Winkler S."/>
            <person name="Jermiin L.S."/>
            <person name="Skirmuntt E.C."/>
            <person name="Katzourakis A."/>
            <person name="Burkitt-Gray L."/>
            <person name="Ray D.A."/>
            <person name="Sullivan K.A.M."/>
            <person name="Roscito J.G."/>
            <person name="Kirilenko B.M."/>
            <person name="Davalos L.M."/>
            <person name="Corthals A.P."/>
            <person name="Power M.L."/>
            <person name="Jones G."/>
            <person name="Ransome R.D."/>
            <person name="Dechmann D.K.N."/>
            <person name="Locatelli A.G."/>
            <person name="Puechmaille S.J."/>
            <person name="Fedrigo O."/>
            <person name="Jarvis E.D."/>
            <person name="Hiller M."/>
            <person name="Vernes S.C."/>
            <person name="Myers E.W."/>
            <person name="Teeling E.C."/>
        </authorList>
    </citation>
    <scope>NUCLEOTIDE SEQUENCE [LARGE SCALE GENOMIC DNA]</scope>
    <source>
        <strain evidence="1">MMyoMyo1</strain>
        <tissue evidence="1">Flight muscle</tissue>
    </source>
</reference>
<dbReference type="AlphaFoldDB" id="A0A7J7VHZ7"/>
<proteinExistence type="predicted"/>
<organism evidence="1 2">
    <name type="scientific">Myotis myotis</name>
    <name type="common">Greater mouse-eared bat</name>
    <name type="synonym">Vespertilio myotis</name>
    <dbReference type="NCBI Taxonomy" id="51298"/>
    <lineage>
        <taxon>Eukaryota</taxon>
        <taxon>Metazoa</taxon>
        <taxon>Chordata</taxon>
        <taxon>Craniata</taxon>
        <taxon>Vertebrata</taxon>
        <taxon>Euteleostomi</taxon>
        <taxon>Mammalia</taxon>
        <taxon>Eutheria</taxon>
        <taxon>Laurasiatheria</taxon>
        <taxon>Chiroptera</taxon>
        <taxon>Yangochiroptera</taxon>
        <taxon>Vespertilionidae</taxon>
        <taxon>Myotis</taxon>
    </lineage>
</organism>
<accession>A0A7J7VHZ7</accession>